<accession>A0A1S3KD41</accession>
<feature type="region of interest" description="Disordered" evidence="1">
    <location>
        <begin position="100"/>
        <end position="159"/>
    </location>
</feature>
<sequence>MLLSQPPPTIHTLRFHVRRSETMATTSGGDKSPGRQRINSLYGTLAKGSAFTNSRRYSHAPQSLGVPSVGVASDRRSSTQGRHHRGMSMDTAFADISKSVLKGSRKQSTDKSRLGLPLMDASTFGRRRSLRERNRGTSDPTLPASGTEDMGPRKASNKSIKSFSRQLKFVETIKAKARSARRFVQTLKEKQRLQELMKKFRRAARLAIFCRRQTLAHSLRNKEHDELLPFIRDLKFTDYQDFGTALDVDIWDGFNPNDFKANRQLRLSEEAKRILTKPSGERTEQELNYVEISLRNIKAYSDYTVRMQRKIAEVGMYERFEAKRIIVRQSHPPNAFYILLSGSVVVVVMDQETRVAKPVAILKRGRAFGELGLINRTPRQSSCIAKETVEMLSISIQDFRQIFMTGGDDDEELIEKLDCFNGWPVQILESNPKKLMHHFFKKGDVVVKDSNYSNWIVVVKSGHLHVLKKLRKVGAYEWKRTYSDLSEAEKKKRNKAEMREYRLQKNFLLKYILPELKIPLKPTETEEPTKYRRSSVKISGNLPKQDPTIKDVQLTTESFALPDIGQSDSLVRRHTDMPEKSPPGDANNNDTTRSKSMLETVQTTYDIDPVEEVAHVNTPRGTVSPRDKVSPRYHVSQRDQESPRDPGSPQQPKSKRKSNKSPTKLKVKEDKDEDEKKIQQQVRTINDDLNAEYKKDEEDMTDADRNPAFIHVQTLSRGDVFGLNQFVLGNQPSFCVMSNGAEVMMINKQFYQDNAPEKLIARLRRRLAPYPTDDEMQDNLQISVDWDAYKGEALGRTLADIETKKKMAQTISPR</sequence>
<dbReference type="PANTHER" id="PTHR23011">
    <property type="entry name" value="CYCLIC NUCLEOTIDE-BINDING DOMAIN CONTAINING PROTEIN"/>
    <property type="match status" value="1"/>
</dbReference>
<dbReference type="KEGG" id="lak:106180909"/>
<protein>
    <submittedName>
        <fullName evidence="4">Uncharacterized protein LOC106180909</fullName>
    </submittedName>
</protein>
<dbReference type="InterPro" id="IPR014710">
    <property type="entry name" value="RmlC-like_jellyroll"/>
</dbReference>
<proteinExistence type="predicted"/>
<gene>
    <name evidence="4" type="primary">LOC106180909</name>
</gene>
<feature type="region of interest" description="Disordered" evidence="1">
    <location>
        <begin position="53"/>
        <end position="86"/>
    </location>
</feature>
<dbReference type="InterPro" id="IPR018490">
    <property type="entry name" value="cNMP-bd_dom_sf"/>
</dbReference>
<evidence type="ECO:0000313" key="4">
    <source>
        <dbReference type="RefSeq" id="XP_013420540.1"/>
    </source>
</evidence>
<dbReference type="Proteomes" id="UP000085678">
    <property type="component" value="Unplaced"/>
</dbReference>
<dbReference type="SUPFAM" id="SSF51206">
    <property type="entry name" value="cAMP-binding domain-like"/>
    <property type="match status" value="2"/>
</dbReference>
<dbReference type="AlphaFoldDB" id="A0A1S3KD41"/>
<reference evidence="4" key="1">
    <citation type="submission" date="2025-08" db="UniProtKB">
        <authorList>
            <consortium name="RefSeq"/>
        </authorList>
    </citation>
    <scope>IDENTIFICATION</scope>
    <source>
        <tissue evidence="4">Gonads</tissue>
    </source>
</reference>
<feature type="compositionally biased region" description="Basic and acidic residues" evidence="1">
    <location>
        <begin position="570"/>
        <end position="579"/>
    </location>
</feature>
<feature type="compositionally biased region" description="Basic and acidic residues" evidence="1">
    <location>
        <begin position="666"/>
        <end position="678"/>
    </location>
</feature>
<dbReference type="SMART" id="SM00100">
    <property type="entry name" value="cNMP"/>
    <property type="match status" value="1"/>
</dbReference>
<feature type="region of interest" description="Disordered" evidence="1">
    <location>
        <begin position="524"/>
        <end position="681"/>
    </location>
</feature>
<name>A0A1S3KD41_LINAN</name>
<feature type="compositionally biased region" description="Polar residues" evidence="1">
    <location>
        <begin position="586"/>
        <end position="605"/>
    </location>
</feature>
<dbReference type="InParanoid" id="A0A1S3KD41"/>
<organism evidence="3 4">
    <name type="scientific">Lingula anatina</name>
    <name type="common">Brachiopod</name>
    <name type="synonym">Lingula unguis</name>
    <dbReference type="NCBI Taxonomy" id="7574"/>
    <lineage>
        <taxon>Eukaryota</taxon>
        <taxon>Metazoa</taxon>
        <taxon>Spiralia</taxon>
        <taxon>Lophotrochozoa</taxon>
        <taxon>Brachiopoda</taxon>
        <taxon>Linguliformea</taxon>
        <taxon>Lingulata</taxon>
        <taxon>Lingulida</taxon>
        <taxon>Linguloidea</taxon>
        <taxon>Lingulidae</taxon>
        <taxon>Lingula</taxon>
    </lineage>
</organism>
<dbReference type="Pfam" id="PF00027">
    <property type="entry name" value="cNMP_binding"/>
    <property type="match status" value="1"/>
</dbReference>
<dbReference type="InterPro" id="IPR000595">
    <property type="entry name" value="cNMP-bd_dom"/>
</dbReference>
<dbReference type="PROSITE" id="PS50042">
    <property type="entry name" value="CNMP_BINDING_3"/>
    <property type="match status" value="1"/>
</dbReference>
<dbReference type="CDD" id="cd00038">
    <property type="entry name" value="CAP_ED"/>
    <property type="match status" value="1"/>
</dbReference>
<feature type="domain" description="Cyclic nucleotide-binding" evidence="2">
    <location>
        <begin position="299"/>
        <end position="404"/>
    </location>
</feature>
<dbReference type="Gene3D" id="2.60.120.10">
    <property type="entry name" value="Jelly Rolls"/>
    <property type="match status" value="1"/>
</dbReference>
<keyword evidence="3" id="KW-1185">Reference proteome</keyword>
<dbReference type="PANTHER" id="PTHR23011:SF28">
    <property type="entry name" value="CYCLIC NUCLEOTIDE-BINDING DOMAIN CONTAINING PROTEIN"/>
    <property type="match status" value="1"/>
</dbReference>
<evidence type="ECO:0000256" key="1">
    <source>
        <dbReference type="SAM" id="MobiDB-lite"/>
    </source>
</evidence>
<evidence type="ECO:0000313" key="3">
    <source>
        <dbReference type="Proteomes" id="UP000085678"/>
    </source>
</evidence>
<dbReference type="OrthoDB" id="166212at2759"/>
<feature type="compositionally biased region" description="Basic and acidic residues" evidence="1">
    <location>
        <begin position="625"/>
        <end position="644"/>
    </location>
</feature>
<dbReference type="STRING" id="7574.A0A1S3KD41"/>
<feature type="compositionally biased region" description="Basic residues" evidence="1">
    <location>
        <begin position="653"/>
        <end position="665"/>
    </location>
</feature>
<dbReference type="RefSeq" id="XP_013420540.1">
    <property type="nucleotide sequence ID" value="XM_013565086.1"/>
</dbReference>
<dbReference type="GeneID" id="106180909"/>
<evidence type="ECO:0000259" key="2">
    <source>
        <dbReference type="PROSITE" id="PS50042"/>
    </source>
</evidence>